<reference evidence="2 3" key="1">
    <citation type="journal article" date="2012" name="J. Bacteriol.">
        <title>Genome sequence of benzo(a)pyrene-degrading bacterium Novosphingobium pentaromativorans US6-1.</title>
        <authorList>
            <person name="Luo Y.R."/>
            <person name="Kang S.G."/>
            <person name="Kim S.J."/>
            <person name="Kim M.R."/>
            <person name="Li N."/>
            <person name="Lee J.H."/>
            <person name="Kwon K.K."/>
        </authorList>
    </citation>
    <scope>NUCLEOTIDE SEQUENCE [LARGE SCALE GENOMIC DNA]</scope>
    <source>
        <strain evidence="2 3">US6-1</strain>
    </source>
</reference>
<dbReference type="Proteomes" id="UP000004030">
    <property type="component" value="Unassembled WGS sequence"/>
</dbReference>
<dbReference type="InterPro" id="IPR032710">
    <property type="entry name" value="NTF2-like_dom_sf"/>
</dbReference>
<protein>
    <recommendedName>
        <fullName evidence="1">SnoaL-like domain-containing protein</fullName>
    </recommendedName>
</protein>
<dbReference type="AlphaFoldDB" id="G6E869"/>
<name>G6E869_9SPHN</name>
<proteinExistence type="predicted"/>
<dbReference type="EMBL" id="AGFM01000008">
    <property type="protein sequence ID" value="EHJ62409.1"/>
    <property type="molecule type" value="Genomic_DNA"/>
</dbReference>
<dbReference type="Pfam" id="PF13577">
    <property type="entry name" value="SnoaL_4"/>
    <property type="match status" value="1"/>
</dbReference>
<sequence length="136" mass="15623">MHSYNMAGDSLRWPDFIALFAEDGILELEAFGNIEAFRHEGREAIREWTEGHGRMKEKAQEKAGKGAFVRHQLSTCTIELTGPDTAKARSYFTVYTQIGPDHTGDYIDRYRRVGDRWLIAHRRICLKWMSSLKSSG</sequence>
<evidence type="ECO:0000313" key="3">
    <source>
        <dbReference type="Proteomes" id="UP000004030"/>
    </source>
</evidence>
<dbReference type="InterPro" id="IPR037401">
    <property type="entry name" value="SnoaL-like"/>
</dbReference>
<dbReference type="Gene3D" id="3.10.450.50">
    <property type="match status" value="1"/>
</dbReference>
<dbReference type="PATRIC" id="fig|1088721.3.peg.531"/>
<evidence type="ECO:0000259" key="1">
    <source>
        <dbReference type="Pfam" id="PF13577"/>
    </source>
</evidence>
<dbReference type="SUPFAM" id="SSF54427">
    <property type="entry name" value="NTF2-like"/>
    <property type="match status" value="1"/>
</dbReference>
<feature type="domain" description="SnoaL-like" evidence="1">
    <location>
        <begin position="2"/>
        <end position="123"/>
    </location>
</feature>
<organism evidence="2 3">
    <name type="scientific">Novosphingobium pentaromativorans US6-1</name>
    <dbReference type="NCBI Taxonomy" id="1088721"/>
    <lineage>
        <taxon>Bacteria</taxon>
        <taxon>Pseudomonadati</taxon>
        <taxon>Pseudomonadota</taxon>
        <taxon>Alphaproteobacteria</taxon>
        <taxon>Sphingomonadales</taxon>
        <taxon>Sphingomonadaceae</taxon>
        <taxon>Novosphingobium</taxon>
    </lineage>
</organism>
<dbReference type="eggNOG" id="COG3631">
    <property type="taxonomic scope" value="Bacteria"/>
</dbReference>
<accession>G6E869</accession>
<comment type="caution">
    <text evidence="2">The sequence shown here is derived from an EMBL/GenBank/DDBJ whole genome shotgun (WGS) entry which is preliminary data.</text>
</comment>
<keyword evidence="3" id="KW-1185">Reference proteome</keyword>
<gene>
    <name evidence="2" type="ORF">NSU_0540</name>
</gene>
<evidence type="ECO:0000313" key="2">
    <source>
        <dbReference type="EMBL" id="EHJ62409.1"/>
    </source>
</evidence>